<organism evidence="2 3">
    <name type="scientific">Flavobacterium jumunjinense</name>
    <dbReference type="NCBI Taxonomy" id="998845"/>
    <lineage>
        <taxon>Bacteria</taxon>
        <taxon>Pseudomonadati</taxon>
        <taxon>Bacteroidota</taxon>
        <taxon>Flavobacteriia</taxon>
        <taxon>Flavobacteriales</taxon>
        <taxon>Flavobacteriaceae</taxon>
        <taxon>Flavobacterium</taxon>
    </lineage>
</organism>
<dbReference type="RefSeq" id="WP_236457345.1">
    <property type="nucleotide sequence ID" value="NZ_CBCSGE010000006.1"/>
</dbReference>
<dbReference type="CDD" id="cd12797">
    <property type="entry name" value="M23_peptidase"/>
    <property type="match status" value="1"/>
</dbReference>
<reference evidence="2 3" key="1">
    <citation type="submission" date="2024-09" db="EMBL/GenBank/DDBJ databases">
        <authorList>
            <person name="Sun Q."/>
            <person name="Mori K."/>
        </authorList>
    </citation>
    <scope>NUCLEOTIDE SEQUENCE [LARGE SCALE GENOMIC DNA]</scope>
    <source>
        <strain evidence="2 3">CECT 7955</strain>
    </source>
</reference>
<dbReference type="Proteomes" id="UP001589607">
    <property type="component" value="Unassembled WGS sequence"/>
</dbReference>
<feature type="region of interest" description="Disordered" evidence="1">
    <location>
        <begin position="1"/>
        <end position="39"/>
    </location>
</feature>
<evidence type="ECO:0000313" key="3">
    <source>
        <dbReference type="Proteomes" id="UP001589607"/>
    </source>
</evidence>
<evidence type="ECO:0000256" key="1">
    <source>
        <dbReference type="SAM" id="MobiDB-lite"/>
    </source>
</evidence>
<dbReference type="EMBL" id="JBHMEY010000040">
    <property type="protein sequence ID" value="MFB9097205.1"/>
    <property type="molecule type" value="Genomic_DNA"/>
</dbReference>
<dbReference type="SUPFAM" id="SSF51261">
    <property type="entry name" value="Duplicated hybrid motif"/>
    <property type="match status" value="1"/>
</dbReference>
<feature type="compositionally biased region" description="Basic and acidic residues" evidence="1">
    <location>
        <begin position="20"/>
        <end position="39"/>
    </location>
</feature>
<dbReference type="InterPro" id="IPR025460">
    <property type="entry name" value="DUF4280"/>
</dbReference>
<accession>A0ABV5GP94</accession>
<sequence>MEPLTDEEREAKIVTLEAEQENKEAEKEEQKEAEKSEHEDKYFVVNGGTCVCNKAQDVNKEAEIVVSKNSKLIINDDAKKFAATEEDIKMKPASSTFGKCILQPTSSDYLACMPAFLPKWEKAYDKKTVDGKKILTELSTLQCTIGGKIEIKKHGQEYSVVKEHAENTNAAEQALVNPAVPMPVLEMKYPSVSSIVLKEITGRARFGEIKSEGSGVEKIRIRLNEELTFKANLNKGNEKLTSWVIYEMKMGKVAAKFITLEQKGTSFQNTFSTLGTYRVEGYGKPKTPTYNDGKNDKNYTDCSIDVEVIVNKLDGNVLLPKEASNFTRVKGKENTLRQGTPATFEAKFLLDPNKEELGNLQIYATDASGNVVASGTQSGNTFTFTPTNSKAKYTILAKYTNLEGQVETQTFSATTESIYVNSISHADEVIRPETPMNFKVVNTQFKTTGSLTNEEAATVKWNLNGQLVGTGSCVEIPGVYFLKEGKYVVEAYVNTANASVTSGSNKDNEKDDWHFEVKKNDVLRFGYIGGVPKVGKTTQLKADKFIMPPIAGEKVVWNVFGKILENTSYNNPVIDITPGYARKENVTCKINHQKGVSQSIEIAEAEILDAHFTDSNGIKIENASWEQTVYIYIDAKHLSGEEINIKVYDQDYFDGNDHVGSVNTKSYNGKPLEFKLDKTVKDKTGSNGKLYFKVSAPHLTLKNSDTRFPSEKLTVEDAINFENPIIGEENGLKKHYLVDYDDISWFYVNTTGIKDTTKLKIGVWQYNKEKELVHILALKHTLDKDGVLKAKIEWNKIQKIKTSRIVYIRVKDENDKILCDSVSKMNEAALTLQFTPTAVKMVENKAAMVVGTSPVVKIEKEKQVIFPLLVKPENDKGKKWGKTRNWTANQGANMTTFNANRDGGKRKHAARDLYTNELESVVAICAGVVLDVSDFYCKTHEVVISHKTKDGRSFIIRYGELDPKSIKVVVGQEIEQEHEIGKTGKLLKYLPVKKEYTPLMKIGEDIVYMLHFEHFTGAKGLDIKESLSNSTKPYSRRSDLIDSLSILQEGYRNSFGVVSQIVKNDDDGFTEHDARLVLMKIYDLYGKEMAQTIESMYRWECKHFKSEQYKNCGAPGMEVSGNNSAPNYGWDGTLYLSHPEYKPVGLWEAFEGKGKSGQGGNAQINDKKKKYIKFPSVEAGMMYVVNFIQRHDNNIGRWHSLDATIQNNYKKDIKTAVPRIVNSF</sequence>
<proteinExistence type="predicted"/>
<protein>
    <submittedName>
        <fullName evidence="2">PAAR-like protein</fullName>
    </submittedName>
</protein>
<dbReference type="Pfam" id="PF14107">
    <property type="entry name" value="DUF4280"/>
    <property type="match status" value="1"/>
</dbReference>
<name>A0ABV5GP94_9FLAO</name>
<dbReference type="InterPro" id="IPR011055">
    <property type="entry name" value="Dup_hybrid_motif"/>
</dbReference>
<keyword evidence="3" id="KW-1185">Reference proteome</keyword>
<dbReference type="Gene3D" id="2.70.70.10">
    <property type="entry name" value="Glucose Permease (Domain IIA)"/>
    <property type="match status" value="1"/>
</dbReference>
<gene>
    <name evidence="2" type="ORF">ACFFVF_11815</name>
</gene>
<comment type="caution">
    <text evidence="2">The sequence shown here is derived from an EMBL/GenBank/DDBJ whole genome shotgun (WGS) entry which is preliminary data.</text>
</comment>
<evidence type="ECO:0000313" key="2">
    <source>
        <dbReference type="EMBL" id="MFB9097205.1"/>
    </source>
</evidence>